<evidence type="ECO:0000256" key="1">
    <source>
        <dbReference type="SAM" id="MobiDB-lite"/>
    </source>
</evidence>
<evidence type="ECO:0000313" key="3">
    <source>
        <dbReference type="Proteomes" id="UP001177670"/>
    </source>
</evidence>
<sequence length="104" mass="12471">MHNATRLGREEEPTCGKVNRDRNTAKREEKKEREKEKKGTEWMKRRDGTWWWKKGQKKEYEEEDADENRANDSLMKAEAEGRLEFRQRPGFFYVVPSTGRIGCF</sequence>
<organism evidence="2 3">
    <name type="scientific">Melipona bicolor</name>
    <dbReference type="NCBI Taxonomy" id="60889"/>
    <lineage>
        <taxon>Eukaryota</taxon>
        <taxon>Metazoa</taxon>
        <taxon>Ecdysozoa</taxon>
        <taxon>Arthropoda</taxon>
        <taxon>Hexapoda</taxon>
        <taxon>Insecta</taxon>
        <taxon>Pterygota</taxon>
        <taxon>Neoptera</taxon>
        <taxon>Endopterygota</taxon>
        <taxon>Hymenoptera</taxon>
        <taxon>Apocrita</taxon>
        <taxon>Aculeata</taxon>
        <taxon>Apoidea</taxon>
        <taxon>Anthophila</taxon>
        <taxon>Apidae</taxon>
        <taxon>Melipona</taxon>
    </lineage>
</organism>
<name>A0AA40FGF6_9HYME</name>
<dbReference type="AlphaFoldDB" id="A0AA40FGF6"/>
<keyword evidence="3" id="KW-1185">Reference proteome</keyword>
<feature type="region of interest" description="Disordered" evidence="1">
    <location>
        <begin position="1"/>
        <end position="41"/>
    </location>
</feature>
<gene>
    <name evidence="2" type="ORF">K0M31_015492</name>
</gene>
<feature type="compositionally biased region" description="Basic and acidic residues" evidence="1">
    <location>
        <begin position="7"/>
        <end position="41"/>
    </location>
</feature>
<accession>A0AA40FGF6</accession>
<dbReference type="EMBL" id="JAHYIQ010000046">
    <property type="protein sequence ID" value="KAK1118045.1"/>
    <property type="molecule type" value="Genomic_DNA"/>
</dbReference>
<evidence type="ECO:0000313" key="2">
    <source>
        <dbReference type="EMBL" id="KAK1118045.1"/>
    </source>
</evidence>
<proteinExistence type="predicted"/>
<protein>
    <submittedName>
        <fullName evidence="2">Uncharacterized protein</fullName>
    </submittedName>
</protein>
<reference evidence="2" key="1">
    <citation type="submission" date="2021-10" db="EMBL/GenBank/DDBJ databases">
        <title>Melipona bicolor Genome sequencing and assembly.</title>
        <authorList>
            <person name="Araujo N.S."/>
            <person name="Arias M.C."/>
        </authorList>
    </citation>
    <scope>NUCLEOTIDE SEQUENCE</scope>
    <source>
        <strain evidence="2">USP_2M_L1-L4_2017</strain>
        <tissue evidence="2">Whole body</tissue>
    </source>
</reference>
<dbReference type="Proteomes" id="UP001177670">
    <property type="component" value="Unassembled WGS sequence"/>
</dbReference>
<comment type="caution">
    <text evidence="2">The sequence shown here is derived from an EMBL/GenBank/DDBJ whole genome shotgun (WGS) entry which is preliminary data.</text>
</comment>